<dbReference type="EMBL" id="QYUR01000008">
    <property type="protein sequence ID" value="RJG08777.1"/>
    <property type="molecule type" value="Genomic_DNA"/>
</dbReference>
<proteinExistence type="predicted"/>
<evidence type="ECO:0000256" key="2">
    <source>
        <dbReference type="SAM" id="Phobius"/>
    </source>
</evidence>
<evidence type="ECO:0008006" key="5">
    <source>
        <dbReference type="Google" id="ProtNLM"/>
    </source>
</evidence>
<comment type="caution">
    <text evidence="3">The sequence shown here is derived from an EMBL/GenBank/DDBJ whole genome shotgun (WGS) entry which is preliminary data.</text>
</comment>
<dbReference type="AlphaFoldDB" id="A0A418X8H7"/>
<reference evidence="3 4" key="1">
    <citation type="submission" date="2018-09" db="EMBL/GenBank/DDBJ databases">
        <authorList>
            <person name="Zhu H."/>
        </authorList>
    </citation>
    <scope>NUCLEOTIDE SEQUENCE [LARGE SCALE GENOMIC DNA]</scope>
    <source>
        <strain evidence="3 4">K1S02-6</strain>
    </source>
</reference>
<feature type="region of interest" description="Disordered" evidence="1">
    <location>
        <begin position="227"/>
        <end position="256"/>
    </location>
</feature>
<keyword evidence="2" id="KW-0472">Membrane</keyword>
<feature type="transmembrane region" description="Helical" evidence="2">
    <location>
        <begin position="6"/>
        <end position="27"/>
    </location>
</feature>
<dbReference type="Proteomes" id="UP000284021">
    <property type="component" value="Unassembled WGS sequence"/>
</dbReference>
<protein>
    <recommendedName>
        <fullName evidence="5">DNA repair protein</fullName>
    </recommendedName>
</protein>
<keyword evidence="4" id="KW-1185">Reference proteome</keyword>
<feature type="compositionally biased region" description="Basic and acidic residues" evidence="1">
    <location>
        <begin position="241"/>
        <end position="256"/>
    </location>
</feature>
<evidence type="ECO:0000313" key="4">
    <source>
        <dbReference type="Proteomes" id="UP000284021"/>
    </source>
</evidence>
<keyword evidence="2" id="KW-1133">Transmembrane helix</keyword>
<evidence type="ECO:0000313" key="3">
    <source>
        <dbReference type="EMBL" id="RJG08777.1"/>
    </source>
</evidence>
<evidence type="ECO:0000256" key="1">
    <source>
        <dbReference type="SAM" id="MobiDB-lite"/>
    </source>
</evidence>
<accession>A0A418X8H7</accession>
<name>A0A418X8H7_9PSED</name>
<organism evidence="3 4">
    <name type="scientific">Pseudomonas cavernicola</name>
    <dbReference type="NCBI Taxonomy" id="2320866"/>
    <lineage>
        <taxon>Bacteria</taxon>
        <taxon>Pseudomonadati</taxon>
        <taxon>Pseudomonadota</taxon>
        <taxon>Gammaproteobacteria</taxon>
        <taxon>Pseudomonadales</taxon>
        <taxon>Pseudomonadaceae</taxon>
        <taxon>Pseudomonas</taxon>
    </lineage>
</organism>
<dbReference type="OrthoDB" id="6199153at2"/>
<gene>
    <name evidence="3" type="ORF">D3879_23175</name>
</gene>
<dbReference type="RefSeq" id="WP_119956577.1">
    <property type="nucleotide sequence ID" value="NZ_QYUR01000008.1"/>
</dbReference>
<sequence length="256" mass="29249">MSPLVITLLIVTGISILIAIGYITHMVENSKLEKARLRADLNDRLRRCNEISEALPGQLMSPALKLLLCRLLLQFSERMLVLDKNSAALKERIEELRGLIGKGESIPVRNPQQPILTEAKAKDIRFLLENLHGQITRSAQDAFLPTNEAKHWFQEVREMLVQLHIELFNNVGQQALQQNQPGQARLAFERGVQYLRKQPDPTRYQGPLKQLENLLARANSMVLENIKPATDEPNQLNDGLRSLETDDDWKKKNMYD</sequence>
<keyword evidence="2" id="KW-0812">Transmembrane</keyword>